<dbReference type="CDD" id="cd07324">
    <property type="entry name" value="M48C_Oma1-like"/>
    <property type="match status" value="1"/>
</dbReference>
<organism evidence="9 10">
    <name type="scientific">Tectimicrobiota bacterium</name>
    <dbReference type="NCBI Taxonomy" id="2528274"/>
    <lineage>
        <taxon>Bacteria</taxon>
        <taxon>Pseudomonadati</taxon>
        <taxon>Nitrospinota/Tectimicrobiota group</taxon>
        <taxon>Candidatus Tectimicrobiota</taxon>
    </lineage>
</organism>
<keyword evidence="7" id="KW-0732">Signal</keyword>
<keyword evidence="5 6" id="KW-0482">Metalloprotease</keyword>
<comment type="cofactor">
    <cofactor evidence="6">
        <name>Zn(2+)</name>
        <dbReference type="ChEBI" id="CHEBI:29105"/>
    </cofactor>
    <text evidence="6">Binds 1 zinc ion per subunit.</text>
</comment>
<keyword evidence="2" id="KW-0479">Metal-binding</keyword>
<dbReference type="Pfam" id="PF01435">
    <property type="entry name" value="Peptidase_M48"/>
    <property type="match status" value="1"/>
</dbReference>
<evidence type="ECO:0000313" key="9">
    <source>
        <dbReference type="EMBL" id="MBI3015149.1"/>
    </source>
</evidence>
<accession>A0A932GQ76</accession>
<dbReference type="GO" id="GO:0016020">
    <property type="term" value="C:membrane"/>
    <property type="evidence" value="ECO:0007669"/>
    <property type="project" value="TreeGrafter"/>
</dbReference>
<dbReference type="PROSITE" id="PS51257">
    <property type="entry name" value="PROKAR_LIPOPROTEIN"/>
    <property type="match status" value="1"/>
</dbReference>
<reference evidence="9" key="1">
    <citation type="submission" date="2020-07" db="EMBL/GenBank/DDBJ databases">
        <title>Huge and variable diversity of episymbiotic CPR bacteria and DPANN archaea in groundwater ecosystems.</title>
        <authorList>
            <person name="He C.Y."/>
            <person name="Keren R."/>
            <person name="Whittaker M."/>
            <person name="Farag I.F."/>
            <person name="Doudna J."/>
            <person name="Cate J.H.D."/>
            <person name="Banfield J.F."/>
        </authorList>
    </citation>
    <scope>NUCLEOTIDE SEQUENCE</scope>
    <source>
        <strain evidence="9">NC_groundwater_717_Ag_S-0.2um_59_8</strain>
    </source>
</reference>
<evidence type="ECO:0000259" key="8">
    <source>
        <dbReference type="Pfam" id="PF01435"/>
    </source>
</evidence>
<name>A0A932GQ76_UNCTE</name>
<dbReference type="AlphaFoldDB" id="A0A932GQ76"/>
<evidence type="ECO:0000256" key="4">
    <source>
        <dbReference type="ARBA" id="ARBA00022833"/>
    </source>
</evidence>
<comment type="caution">
    <text evidence="9">The sequence shown here is derived from an EMBL/GenBank/DDBJ whole genome shotgun (WGS) entry which is preliminary data.</text>
</comment>
<dbReference type="Proteomes" id="UP000741360">
    <property type="component" value="Unassembled WGS sequence"/>
</dbReference>
<evidence type="ECO:0000256" key="1">
    <source>
        <dbReference type="ARBA" id="ARBA00022670"/>
    </source>
</evidence>
<feature type="signal peptide" evidence="7">
    <location>
        <begin position="1"/>
        <end position="20"/>
    </location>
</feature>
<dbReference type="EMBL" id="JACPSX010000169">
    <property type="protein sequence ID" value="MBI3015149.1"/>
    <property type="molecule type" value="Genomic_DNA"/>
</dbReference>
<evidence type="ECO:0000256" key="6">
    <source>
        <dbReference type="RuleBase" id="RU003983"/>
    </source>
</evidence>
<gene>
    <name evidence="9" type="ORF">HYY65_08850</name>
</gene>
<comment type="similarity">
    <text evidence="6">Belongs to the peptidase M48 family.</text>
</comment>
<sequence length="352" mass="38420">MDIGKRFGAALLASFAVALAACGTAVPKGAYRADASSPQHQRLAQSLYRAGMAAGENPRAFKMGMIRSHEINAANAGGGVFYFTDGLATQDQETIDGVVAHEVAHEALGHVGKSIVTSVVISTVFAVLDTKLPGLRHADELVNPLVVRAFSRSQELEADQKAVEILRKTGYAEPERTMLQVLTLLRNRYGRTGGGLFATHPNIEDRIAEIAKLQPRADPLPAVVRVQPQPKPIDLPPGGRVVILTSSGLSYSGTLEQVDRGAYLIRTAEGTVTVAHTDVVELRHYRQPAPEQRDRLRVLPLMRLQRMNGWEVAGWVNERDDEMFEVVLQHDESTLFIRKTTVGSVVHEGTPR</sequence>
<proteinExistence type="inferred from homology"/>
<evidence type="ECO:0000256" key="5">
    <source>
        <dbReference type="ARBA" id="ARBA00023049"/>
    </source>
</evidence>
<dbReference type="GO" id="GO:0051603">
    <property type="term" value="P:proteolysis involved in protein catabolic process"/>
    <property type="evidence" value="ECO:0007669"/>
    <property type="project" value="TreeGrafter"/>
</dbReference>
<keyword evidence="4 6" id="KW-0862">Zinc</keyword>
<feature type="domain" description="Peptidase M48" evidence="8">
    <location>
        <begin position="49"/>
        <end position="212"/>
    </location>
</feature>
<dbReference type="GO" id="GO:0046872">
    <property type="term" value="F:metal ion binding"/>
    <property type="evidence" value="ECO:0007669"/>
    <property type="project" value="UniProtKB-KW"/>
</dbReference>
<evidence type="ECO:0000256" key="2">
    <source>
        <dbReference type="ARBA" id="ARBA00022723"/>
    </source>
</evidence>
<evidence type="ECO:0000256" key="3">
    <source>
        <dbReference type="ARBA" id="ARBA00022801"/>
    </source>
</evidence>
<dbReference type="InterPro" id="IPR051156">
    <property type="entry name" value="Mito/Outer_Membr_Metalloprot"/>
</dbReference>
<dbReference type="GO" id="GO:0004222">
    <property type="term" value="F:metalloendopeptidase activity"/>
    <property type="evidence" value="ECO:0007669"/>
    <property type="project" value="InterPro"/>
</dbReference>
<dbReference type="PANTHER" id="PTHR22726:SF1">
    <property type="entry name" value="METALLOENDOPEPTIDASE OMA1, MITOCHONDRIAL"/>
    <property type="match status" value="1"/>
</dbReference>
<dbReference type="InterPro" id="IPR001915">
    <property type="entry name" value="Peptidase_M48"/>
</dbReference>
<protein>
    <submittedName>
        <fullName evidence="9">M48 family metalloprotease</fullName>
    </submittedName>
</protein>
<dbReference type="PANTHER" id="PTHR22726">
    <property type="entry name" value="METALLOENDOPEPTIDASE OMA1"/>
    <property type="match status" value="1"/>
</dbReference>
<dbReference type="Gene3D" id="3.30.2010.10">
    <property type="entry name" value="Metalloproteases ('zincins'), catalytic domain"/>
    <property type="match status" value="1"/>
</dbReference>
<feature type="chain" id="PRO_5037829877" evidence="7">
    <location>
        <begin position="21"/>
        <end position="352"/>
    </location>
</feature>
<evidence type="ECO:0000313" key="10">
    <source>
        <dbReference type="Proteomes" id="UP000741360"/>
    </source>
</evidence>
<keyword evidence="3 6" id="KW-0378">Hydrolase</keyword>
<evidence type="ECO:0000256" key="7">
    <source>
        <dbReference type="SAM" id="SignalP"/>
    </source>
</evidence>
<keyword evidence="1 6" id="KW-0645">Protease</keyword>